<evidence type="ECO:0000259" key="1">
    <source>
        <dbReference type="Pfam" id="PF05685"/>
    </source>
</evidence>
<protein>
    <submittedName>
        <fullName evidence="2">Uma2 family endonuclease</fullName>
    </submittedName>
</protein>
<dbReference type="RefSeq" id="WP_284475848.1">
    <property type="nucleotide sequence ID" value="NZ_JASVEJ010000024.1"/>
</dbReference>
<dbReference type="InterPro" id="IPR011335">
    <property type="entry name" value="Restrct_endonuc-II-like"/>
</dbReference>
<dbReference type="SUPFAM" id="SSF52980">
    <property type="entry name" value="Restriction endonuclease-like"/>
    <property type="match status" value="1"/>
</dbReference>
<reference evidence="2 3" key="1">
    <citation type="submission" date="2023-06" db="EMBL/GenBank/DDBJ databases">
        <title>Whole genome sequence of Oscillatoria calcuttensis NRMC-F 0142.</title>
        <authorList>
            <person name="Shakena Fathima T."/>
            <person name="Muralitharan G."/>
            <person name="Thajuddin N."/>
        </authorList>
    </citation>
    <scope>NUCLEOTIDE SEQUENCE [LARGE SCALE GENOMIC DNA]</scope>
    <source>
        <strain evidence="2 3">NRMC-F 0142</strain>
    </source>
</reference>
<dbReference type="GO" id="GO:0004519">
    <property type="term" value="F:endonuclease activity"/>
    <property type="evidence" value="ECO:0007669"/>
    <property type="project" value="UniProtKB-KW"/>
</dbReference>
<dbReference type="Proteomes" id="UP001230986">
    <property type="component" value="Unassembled WGS sequence"/>
</dbReference>
<name>A0ABT7LYL4_9CYAN</name>
<keyword evidence="2" id="KW-0255">Endonuclease</keyword>
<dbReference type="InterPro" id="IPR008538">
    <property type="entry name" value="Uma2"/>
</dbReference>
<dbReference type="Gene3D" id="3.90.1570.10">
    <property type="entry name" value="tt1808, chain A"/>
    <property type="match status" value="1"/>
</dbReference>
<sequence length="213" mass="24381">MYAVISRDKIQLPAGTVVRMPGTWQDYCTLRQSRGDRPLPRLKFRLGELLLMSPLPKHGREAHLLARIVEILLDSETRDYEAFTPITMEIPEEGGIEPDYCFYIDNWQAAVGKDRLNWQVDPPPDLVIEIDVTTYTAAEDYAPYRVPEVWLLKNNGLKIYGFSGEAYQQQSVSRYFPNVDLSGLIEQVLQVASIRGTGAALRELRQQLRRSRP</sequence>
<organism evidence="2 3">
    <name type="scientific">Geitlerinema calcuttense NRMC-F 0142</name>
    <dbReference type="NCBI Taxonomy" id="2922238"/>
    <lineage>
        <taxon>Bacteria</taxon>
        <taxon>Bacillati</taxon>
        <taxon>Cyanobacteriota</taxon>
        <taxon>Cyanophyceae</taxon>
        <taxon>Geitlerinematales</taxon>
        <taxon>Geitlerinemataceae</taxon>
        <taxon>Geitlerinema</taxon>
    </lineage>
</organism>
<dbReference type="InterPro" id="IPR012296">
    <property type="entry name" value="Nuclease_put_TT1808"/>
</dbReference>
<dbReference type="CDD" id="cd06260">
    <property type="entry name" value="DUF820-like"/>
    <property type="match status" value="1"/>
</dbReference>
<dbReference type="PANTHER" id="PTHR47152">
    <property type="entry name" value="SLR2084 PROTEIN-RELATED"/>
    <property type="match status" value="1"/>
</dbReference>
<dbReference type="Pfam" id="PF05685">
    <property type="entry name" value="Uma2"/>
    <property type="match status" value="1"/>
</dbReference>
<dbReference type="EMBL" id="JASVEJ010000024">
    <property type="protein sequence ID" value="MDL5057088.1"/>
    <property type="molecule type" value="Genomic_DNA"/>
</dbReference>
<keyword evidence="3" id="KW-1185">Reference proteome</keyword>
<evidence type="ECO:0000313" key="2">
    <source>
        <dbReference type="EMBL" id="MDL5057088.1"/>
    </source>
</evidence>
<accession>A0ABT7LYL4</accession>
<proteinExistence type="predicted"/>
<gene>
    <name evidence="2" type="ORF">QQ055_06365</name>
</gene>
<dbReference type="PANTHER" id="PTHR47152:SF1">
    <property type="entry name" value="SLL1186 PROTEIN"/>
    <property type="match status" value="1"/>
</dbReference>
<feature type="domain" description="Putative restriction endonuclease" evidence="1">
    <location>
        <begin position="24"/>
        <end position="181"/>
    </location>
</feature>
<keyword evidence="2" id="KW-0540">Nuclease</keyword>
<evidence type="ECO:0000313" key="3">
    <source>
        <dbReference type="Proteomes" id="UP001230986"/>
    </source>
</evidence>
<comment type="caution">
    <text evidence="2">The sequence shown here is derived from an EMBL/GenBank/DDBJ whole genome shotgun (WGS) entry which is preliminary data.</text>
</comment>
<keyword evidence="2" id="KW-0378">Hydrolase</keyword>